<dbReference type="PANTHER" id="PTHR38147">
    <property type="entry name" value="5-FORMAMINOIMIDAZOLE-4-CARBOXAMIDE-1-(BETA)-D-RIBOFURANOSYL 5'-MONOPHOSPHATE SYNTHETASE-RELATED"/>
    <property type="match status" value="1"/>
</dbReference>
<dbReference type="Gene3D" id="3.30.1490.20">
    <property type="entry name" value="ATP-grasp fold, A domain"/>
    <property type="match status" value="1"/>
</dbReference>
<comment type="cofactor">
    <cofactor evidence="1">
        <name>Mn(2+)</name>
        <dbReference type="ChEBI" id="CHEBI:29035"/>
    </cofactor>
</comment>
<keyword evidence="5 10" id="KW-0547">Nucleotide-binding</keyword>
<dbReference type="Pfam" id="PF06973">
    <property type="entry name" value="DUF1297"/>
    <property type="match status" value="1"/>
</dbReference>
<comment type="cofactor">
    <cofactor evidence="2">
        <name>Mg(2+)</name>
        <dbReference type="ChEBI" id="CHEBI:18420"/>
    </cofactor>
</comment>
<dbReference type="UniPathway" id="UPA00074">
    <property type="reaction ID" value="UER00134"/>
</dbReference>
<reference evidence="12 13" key="1">
    <citation type="submission" date="2017-04" db="EMBL/GenBank/DDBJ databases">
        <title>Draft Aigarchaeota genome from a New Zealand hot spring.</title>
        <authorList>
            <person name="Reysenbach A.-L."/>
            <person name="Donaho J.A."/>
            <person name="Gerhart J."/>
            <person name="Kelley J.F."/>
            <person name="Kouba K."/>
            <person name="Podar M."/>
            <person name="Stott M."/>
        </authorList>
    </citation>
    <scope>NUCLEOTIDE SEQUENCE [LARGE SCALE GENOMIC DNA]</scope>
    <source>
        <strain evidence="12">NZ13_MG1</strain>
    </source>
</reference>
<keyword evidence="7 10" id="KW-0067">ATP-binding</keyword>
<feature type="binding site" evidence="10">
    <location>
        <position position="11"/>
    </location>
    <ligand>
        <name>5-amino-1-(5-phospho-beta-D-ribosyl)imidazole-4-carboxamide</name>
        <dbReference type="ChEBI" id="CHEBI:58475"/>
    </ligand>
</feature>
<dbReference type="GO" id="GO:0000287">
    <property type="term" value="F:magnesium ion binding"/>
    <property type="evidence" value="ECO:0007669"/>
    <property type="project" value="InterPro"/>
</dbReference>
<dbReference type="InterPro" id="IPR009720">
    <property type="entry name" value="IMP_biosynth_PurP_C"/>
</dbReference>
<dbReference type="Proteomes" id="UP000244066">
    <property type="component" value="Unassembled WGS sequence"/>
</dbReference>
<name>A0A2R7Y3D9_9ARCH</name>
<evidence type="ECO:0000256" key="4">
    <source>
        <dbReference type="ARBA" id="ARBA00022723"/>
    </source>
</evidence>
<keyword evidence="4" id="KW-0479">Metal-binding</keyword>
<feature type="binding site" evidence="10">
    <location>
        <position position="236"/>
    </location>
    <ligand>
        <name>5-amino-1-(5-phospho-beta-D-ribosyl)imidazole-4-carboxamide</name>
        <dbReference type="ChEBI" id="CHEBI:58475"/>
    </ligand>
</feature>
<evidence type="ECO:0000256" key="5">
    <source>
        <dbReference type="ARBA" id="ARBA00022741"/>
    </source>
</evidence>
<dbReference type="InterPro" id="IPR016185">
    <property type="entry name" value="PreATP-grasp_dom_sf"/>
</dbReference>
<evidence type="ECO:0000256" key="1">
    <source>
        <dbReference type="ARBA" id="ARBA00001936"/>
    </source>
</evidence>
<accession>A0A2R7Y3D9</accession>
<evidence type="ECO:0000256" key="3">
    <source>
        <dbReference type="ARBA" id="ARBA00022598"/>
    </source>
</evidence>
<keyword evidence="3 10" id="KW-0436">Ligase</keyword>
<evidence type="ECO:0000256" key="8">
    <source>
        <dbReference type="ARBA" id="ARBA00022842"/>
    </source>
</evidence>
<comment type="similarity">
    <text evidence="10">Belongs to the phosphohexose mutase family.</text>
</comment>
<dbReference type="SUPFAM" id="SSF52440">
    <property type="entry name" value="PreATP-grasp domain"/>
    <property type="match status" value="1"/>
</dbReference>
<dbReference type="Pfam" id="PF06849">
    <property type="entry name" value="DUF1246"/>
    <property type="match status" value="1"/>
</dbReference>
<protein>
    <recommendedName>
        <fullName evidence="10">5-formaminoimidazole-4-carboxamide-1-(beta)-D-ribofuranosyl 5'-monophosphate synthetase</fullName>
        <ecNumber evidence="10">6.3.4.23</ecNumber>
    </recommendedName>
    <alternativeName>
        <fullName evidence="10">5-aminoimidazole-4-carboxamide-1-beta-D-ribofuranosyl 5'-monophosphate--formate ligase</fullName>
    </alternativeName>
</protein>
<dbReference type="PROSITE" id="PS50975">
    <property type="entry name" value="ATP_GRASP"/>
    <property type="match status" value="1"/>
</dbReference>
<proteinExistence type="inferred from homology"/>
<keyword evidence="8" id="KW-0460">Magnesium</keyword>
<dbReference type="Gene3D" id="3.40.50.20">
    <property type="match status" value="1"/>
</dbReference>
<comment type="catalytic activity">
    <reaction evidence="10">
        <text>5-amino-1-(5-phospho-beta-D-ribosyl)imidazole-4-carboxamide + formate + ATP = 5-formamido-1-(5-phospho-D-ribosyl)imidazole-4-carboxamide + ADP + phosphate</text>
        <dbReference type="Rhea" id="RHEA:24836"/>
        <dbReference type="ChEBI" id="CHEBI:15740"/>
        <dbReference type="ChEBI" id="CHEBI:30616"/>
        <dbReference type="ChEBI" id="CHEBI:43474"/>
        <dbReference type="ChEBI" id="CHEBI:58467"/>
        <dbReference type="ChEBI" id="CHEBI:58475"/>
        <dbReference type="ChEBI" id="CHEBI:456216"/>
        <dbReference type="EC" id="6.3.4.23"/>
    </reaction>
</comment>
<evidence type="ECO:0000313" key="12">
    <source>
        <dbReference type="EMBL" id="PUA31877.1"/>
    </source>
</evidence>
<dbReference type="GO" id="GO:0005524">
    <property type="term" value="F:ATP binding"/>
    <property type="evidence" value="ECO:0007669"/>
    <property type="project" value="UniProtKB-UniRule"/>
</dbReference>
<sequence>MKASVATYGSHSALQILKGAKDEGLKAVLLCPRSRLRFYDRFRLADEVLLVEGVEDLLREDVQEKLTEMSGILVPHGTIIADVDIGRFVKGFRVPVFGNRNLLVWEADRELKERLLKEAGIRVPRTFSSPDEVDCPVIVKLPGAEGGRGYFLASGREDLSKKLESLGVRAKAGLYLQEYVVGVTVYPHFFYSPLKGEVELLGVDRRYETNVDSLGRIPASDQLSLRLQPTYEVVGNIPIVLRESMLEGFYEMAERFVDATKRLVPPGVIGPFCIEAVCRSPDDVVVFEFSARIVAGTNLFINGSPYAYLLYGDGMSMGRRIAREIREAFETSNLKKVTT</sequence>
<dbReference type="EC" id="6.3.4.23" evidence="10"/>
<dbReference type="PANTHER" id="PTHR38147:SF2">
    <property type="entry name" value="5-FORMAMINOIMIDAZOLE-4-CARBOXAMIDE-1-(BETA)-D-RIBOFURANOSYL 5'-MONOPHOSPHATE SYNTHETASE"/>
    <property type="match status" value="1"/>
</dbReference>
<evidence type="ECO:0000259" key="11">
    <source>
        <dbReference type="PROSITE" id="PS50975"/>
    </source>
</evidence>
<dbReference type="EMBL" id="NDWU01000012">
    <property type="protein sequence ID" value="PUA31877.1"/>
    <property type="molecule type" value="Genomic_DNA"/>
</dbReference>
<feature type="binding site" evidence="10">
    <location>
        <position position="78"/>
    </location>
    <ligand>
        <name>5-amino-1-(5-phospho-beta-D-ribosyl)imidazole-4-carboxamide</name>
        <dbReference type="ChEBI" id="CHEBI:58475"/>
    </ligand>
</feature>
<evidence type="ECO:0000256" key="10">
    <source>
        <dbReference type="HAMAP-Rule" id="MF_01163"/>
    </source>
</evidence>
<evidence type="ECO:0000256" key="6">
    <source>
        <dbReference type="ARBA" id="ARBA00022755"/>
    </source>
</evidence>
<feature type="binding site" evidence="10">
    <location>
        <position position="208"/>
    </location>
    <ligand>
        <name>ATP</name>
        <dbReference type="ChEBI" id="CHEBI:30616"/>
    </ligand>
</feature>
<dbReference type="PIRSF" id="PIRSF004602">
    <property type="entry name" value="ATPgrasp_PurP"/>
    <property type="match status" value="1"/>
</dbReference>
<dbReference type="SUPFAM" id="SSF56059">
    <property type="entry name" value="Glutathione synthetase ATP-binding domain-like"/>
    <property type="match status" value="1"/>
</dbReference>
<dbReference type="AlphaFoldDB" id="A0A2R7Y3D9"/>
<keyword evidence="9" id="KW-0464">Manganese</keyword>
<comment type="caution">
    <text evidence="12">The sequence shown here is derived from an EMBL/GenBank/DDBJ whole genome shotgun (WGS) entry which is preliminary data.</text>
</comment>
<gene>
    <name evidence="10" type="primary">purP</name>
    <name evidence="12" type="ORF">B9J98_05125</name>
</gene>
<organism evidence="12 13">
    <name type="scientific">Candidatus Terraquivivens tikiterensis</name>
    <dbReference type="NCBI Taxonomy" id="1980982"/>
    <lineage>
        <taxon>Archaea</taxon>
        <taxon>Nitrososphaerota</taxon>
        <taxon>Candidatus Wolframiiraptoraceae</taxon>
        <taxon>Candidatus Terraquivivens</taxon>
    </lineage>
</organism>
<evidence type="ECO:0000256" key="2">
    <source>
        <dbReference type="ARBA" id="ARBA00001946"/>
    </source>
</evidence>
<keyword evidence="6 10" id="KW-0658">Purine biosynthesis</keyword>
<dbReference type="HAMAP" id="MF_01163">
    <property type="entry name" value="IMP_biosynth_PurP"/>
    <property type="match status" value="1"/>
</dbReference>
<dbReference type="InterPro" id="IPR011761">
    <property type="entry name" value="ATP-grasp"/>
</dbReference>
<comment type="function">
    <text evidence="10">Catalyzes the ATP- and formate-dependent formylation of 5-aminoimidazole-4-carboxamide-1-beta-d-ribofuranosyl 5'-monophosphate (AICAR) to 5-formaminoimidazole-4-carboxamide-1-beta-d-ribofuranosyl 5'-monophosphate (FAICAR) in the absence of folates.</text>
</comment>
<evidence type="ECO:0000313" key="13">
    <source>
        <dbReference type="Proteomes" id="UP000244066"/>
    </source>
</evidence>
<comment type="pathway">
    <text evidence="10">Purine metabolism; IMP biosynthesis via de novo pathway; 5-formamido-1-(5-phospho-D-ribosyl)imidazole-4-carboxamide from 5-amino-1-(5-phospho-D-ribosyl)imidazole-4-carboxamide (formate route): step 1/1.</text>
</comment>
<dbReference type="Gene3D" id="3.30.470.20">
    <property type="entry name" value="ATP-grasp fold, B domain"/>
    <property type="match status" value="1"/>
</dbReference>
<evidence type="ECO:0000256" key="7">
    <source>
        <dbReference type="ARBA" id="ARBA00022840"/>
    </source>
</evidence>
<dbReference type="GO" id="GO:0006189">
    <property type="term" value="P:'de novo' IMP biosynthetic process"/>
    <property type="evidence" value="ECO:0007669"/>
    <property type="project" value="UniProtKB-UniRule"/>
</dbReference>
<dbReference type="InterPro" id="IPR010672">
    <property type="entry name" value="IMP_biosynth_PurP_N"/>
</dbReference>
<dbReference type="InterPro" id="IPR023656">
    <property type="entry name" value="IMP_biosynth_PurP"/>
</dbReference>
<dbReference type="InterPro" id="IPR013815">
    <property type="entry name" value="ATP_grasp_subdomain_1"/>
</dbReference>
<evidence type="ECO:0000256" key="9">
    <source>
        <dbReference type="ARBA" id="ARBA00023211"/>
    </source>
</evidence>
<feature type="domain" description="ATP-grasp" evidence="11">
    <location>
        <begin position="113"/>
        <end position="326"/>
    </location>
</feature>
<dbReference type="GO" id="GO:0016879">
    <property type="term" value="F:ligase activity, forming carbon-nitrogen bonds"/>
    <property type="evidence" value="ECO:0007669"/>
    <property type="project" value="UniProtKB-UniRule"/>
</dbReference>